<evidence type="ECO:0000256" key="1">
    <source>
        <dbReference type="ARBA" id="ARBA00001970"/>
    </source>
</evidence>
<dbReference type="EMBL" id="LT670849">
    <property type="protein sequence ID" value="SHN73209.1"/>
    <property type="molecule type" value="Genomic_DNA"/>
</dbReference>
<dbReference type="GO" id="GO:0020037">
    <property type="term" value="F:heme binding"/>
    <property type="evidence" value="ECO:0007669"/>
    <property type="project" value="InterPro"/>
</dbReference>
<dbReference type="OrthoDB" id="236246at2"/>
<evidence type="ECO:0000313" key="7">
    <source>
        <dbReference type="EMBL" id="SHN73209.1"/>
    </source>
</evidence>
<dbReference type="PANTHER" id="PTHR30521">
    <property type="entry name" value="DEFERROCHELATASE/PEROXIDASE"/>
    <property type="match status" value="1"/>
</dbReference>
<dbReference type="GO" id="GO:0004601">
    <property type="term" value="F:peroxidase activity"/>
    <property type="evidence" value="ECO:0007669"/>
    <property type="project" value="UniProtKB-KW"/>
</dbReference>
<organism evidence="7 8">
    <name type="scientific">Bradyrhizobium erythrophlei</name>
    <dbReference type="NCBI Taxonomy" id="1437360"/>
    <lineage>
        <taxon>Bacteria</taxon>
        <taxon>Pseudomonadati</taxon>
        <taxon>Pseudomonadota</taxon>
        <taxon>Alphaproteobacteria</taxon>
        <taxon>Hyphomicrobiales</taxon>
        <taxon>Nitrobacteraceae</taxon>
        <taxon>Bradyrhizobium</taxon>
    </lineage>
</organism>
<accession>A0A1M7TR37</accession>
<dbReference type="PROSITE" id="PS51404">
    <property type="entry name" value="DYP_PEROXIDASE"/>
    <property type="match status" value="1"/>
</dbReference>
<comment type="cofactor">
    <cofactor evidence="1">
        <name>heme b</name>
        <dbReference type="ChEBI" id="CHEBI:60344"/>
    </cofactor>
</comment>
<feature type="region of interest" description="Disordered" evidence="6">
    <location>
        <begin position="188"/>
        <end position="214"/>
    </location>
</feature>
<keyword evidence="5" id="KW-0408">Iron</keyword>
<keyword evidence="3" id="KW-0479">Metal-binding</keyword>
<evidence type="ECO:0000256" key="2">
    <source>
        <dbReference type="ARBA" id="ARBA00022559"/>
    </source>
</evidence>
<evidence type="ECO:0000256" key="6">
    <source>
        <dbReference type="SAM" id="MobiDB-lite"/>
    </source>
</evidence>
<evidence type="ECO:0000313" key="8">
    <source>
        <dbReference type="Proteomes" id="UP000184096"/>
    </source>
</evidence>
<dbReference type="Proteomes" id="UP000184096">
    <property type="component" value="Chromosome I"/>
</dbReference>
<gene>
    <name evidence="7" type="ORF">SAMN05444170_2423</name>
</gene>
<keyword evidence="2 7" id="KW-0575">Peroxidase</keyword>
<evidence type="ECO:0000256" key="3">
    <source>
        <dbReference type="ARBA" id="ARBA00022723"/>
    </source>
</evidence>
<reference evidence="8" key="1">
    <citation type="submission" date="2016-11" db="EMBL/GenBank/DDBJ databases">
        <authorList>
            <person name="Varghese N."/>
            <person name="Submissions S."/>
        </authorList>
    </citation>
    <scope>NUCLEOTIDE SEQUENCE [LARGE SCALE GENOMIC DNA]</scope>
    <source>
        <strain evidence="8">GAS401</strain>
    </source>
</reference>
<dbReference type="GO" id="GO:0005829">
    <property type="term" value="C:cytosol"/>
    <property type="evidence" value="ECO:0007669"/>
    <property type="project" value="TreeGrafter"/>
</dbReference>
<evidence type="ECO:0000256" key="5">
    <source>
        <dbReference type="ARBA" id="ARBA00023004"/>
    </source>
</evidence>
<dbReference type="InterPro" id="IPR006314">
    <property type="entry name" value="Dyp_peroxidase"/>
</dbReference>
<dbReference type="RefSeq" id="WP_072826054.1">
    <property type="nucleotide sequence ID" value="NZ_LT670849.1"/>
</dbReference>
<proteinExistence type="predicted"/>
<keyword evidence="4" id="KW-0560">Oxidoreductase</keyword>
<name>A0A1M7TR37_9BRAD</name>
<dbReference type="InterPro" id="IPR011008">
    <property type="entry name" value="Dimeric_a/b-barrel"/>
</dbReference>
<protein>
    <submittedName>
        <fullName evidence="7">Dyp-type peroxidase family</fullName>
    </submittedName>
</protein>
<sequence>MEKIEWEDVQRIVLSGFKHLPYSAYVLCRFRPEERAQKKKWLADLAKRLTPVLPDPERKTHCAINLALTASGLQHLGIGEPALNSFSMEFLEGMAPPHAPGAPIPRRTNILGDLEASSPEFWDWGGWDEKANHVDVLLLLFVADETSLDQLIESEMDAIHGVADGDPIVLKGHLFPDTKEHFGYVDGLSQPKIEGRPKKKNKAPEKGTSGIRPGSEVKPGEFLLGYLNERRARITTRHGRDIRRNGTYLVFRQLEQDVPAFNAFLSDVAKNLGETEDWVAARLLGRWRDGVPLVPERAVANVGCSKNDFLYYYEDRAGLTCPIGAHIRRANPRDSLIPDPVTALHLSKMHRIIRRGRPYGQRWKPNDQERLGEKAERGMLFIALNADIAGQFELIQHSWLNNPRFNGLYAGTDLISHFSGGESITIQSRPANLHIPRPAPFVRVRGGAYFFLPGIRALHDIAAS</sequence>
<dbReference type="SUPFAM" id="SSF54909">
    <property type="entry name" value="Dimeric alpha+beta barrel"/>
    <property type="match status" value="1"/>
</dbReference>
<evidence type="ECO:0000256" key="4">
    <source>
        <dbReference type="ARBA" id="ARBA00023002"/>
    </source>
</evidence>
<dbReference type="PANTHER" id="PTHR30521:SF0">
    <property type="entry name" value="DYP-TYPE PEROXIDASE FAMILY PROTEIN"/>
    <property type="match status" value="1"/>
</dbReference>
<dbReference type="GO" id="GO:0046872">
    <property type="term" value="F:metal ion binding"/>
    <property type="evidence" value="ECO:0007669"/>
    <property type="project" value="UniProtKB-KW"/>
</dbReference>
<keyword evidence="8" id="KW-1185">Reference proteome</keyword>
<dbReference type="AlphaFoldDB" id="A0A1M7TR37"/>